<organism evidence="19 20">
    <name type="scientific">Oryctolagus cuniculus</name>
    <name type="common">Rabbit</name>
    <dbReference type="NCBI Taxonomy" id="9986"/>
    <lineage>
        <taxon>Eukaryota</taxon>
        <taxon>Metazoa</taxon>
        <taxon>Chordata</taxon>
        <taxon>Craniata</taxon>
        <taxon>Vertebrata</taxon>
        <taxon>Euteleostomi</taxon>
        <taxon>Mammalia</taxon>
        <taxon>Eutheria</taxon>
        <taxon>Euarchontoglires</taxon>
        <taxon>Glires</taxon>
        <taxon>Lagomorpha</taxon>
        <taxon>Leporidae</taxon>
        <taxon>Oryctolagus</taxon>
    </lineage>
</organism>
<dbReference type="InParanoid" id="G1TUI6"/>
<dbReference type="PANTHER" id="PTHR31885:SF7">
    <property type="entry name" value="LYSOPLASMALOGENASE"/>
    <property type="match status" value="1"/>
</dbReference>
<comment type="subcellular location">
    <subcellularLocation>
        <location evidence="2">Cytoplasm</location>
    </subcellularLocation>
    <subcellularLocation>
        <location evidence="1">Endoplasmic reticulum membrane</location>
        <topology evidence="1">Multi-pass membrane protein</topology>
    </subcellularLocation>
</comment>
<dbReference type="Bgee" id="ENSOCUG00000020934">
    <property type="expression patterns" value="Expressed in blood and 14 other cell types or tissues"/>
</dbReference>
<keyword evidence="7" id="KW-0378">Hydrolase</keyword>
<dbReference type="GeneTree" id="ENSGT00390000007101"/>
<evidence type="ECO:0000256" key="10">
    <source>
        <dbReference type="ARBA" id="ARBA00023098"/>
    </source>
</evidence>
<evidence type="ECO:0000256" key="18">
    <source>
        <dbReference type="SAM" id="Phobius"/>
    </source>
</evidence>
<gene>
    <name evidence="19" type="primary">TMEM86B</name>
</gene>
<reference evidence="19" key="3">
    <citation type="submission" date="2025-09" db="UniProtKB">
        <authorList>
            <consortium name="Ensembl"/>
        </authorList>
    </citation>
    <scope>IDENTIFICATION</scope>
    <source>
        <strain evidence="19">Thorbecke</strain>
    </source>
</reference>
<feature type="transmembrane region" description="Helical" evidence="18">
    <location>
        <begin position="23"/>
        <end position="40"/>
    </location>
</feature>
<feature type="transmembrane region" description="Helical" evidence="18">
    <location>
        <begin position="146"/>
        <end position="165"/>
    </location>
</feature>
<dbReference type="GO" id="GO:0042802">
    <property type="term" value="F:identical protein binding"/>
    <property type="evidence" value="ECO:0007669"/>
    <property type="project" value="Ensembl"/>
</dbReference>
<dbReference type="GO" id="GO:0005789">
    <property type="term" value="C:endoplasmic reticulum membrane"/>
    <property type="evidence" value="ECO:0007669"/>
    <property type="project" value="UniProtKB-SubCell"/>
</dbReference>
<evidence type="ECO:0000256" key="13">
    <source>
        <dbReference type="ARBA" id="ARBA00037660"/>
    </source>
</evidence>
<evidence type="ECO:0000256" key="2">
    <source>
        <dbReference type="ARBA" id="ARBA00004496"/>
    </source>
</evidence>
<dbReference type="AlphaFoldDB" id="G1TUI6"/>
<evidence type="ECO:0000256" key="3">
    <source>
        <dbReference type="ARBA" id="ARBA00007375"/>
    </source>
</evidence>
<feature type="transmembrane region" description="Helical" evidence="18">
    <location>
        <begin position="98"/>
        <end position="116"/>
    </location>
</feature>
<evidence type="ECO:0000256" key="8">
    <source>
        <dbReference type="ARBA" id="ARBA00022824"/>
    </source>
</evidence>
<dbReference type="Pfam" id="PF07947">
    <property type="entry name" value="YhhN"/>
    <property type="match status" value="1"/>
</dbReference>
<evidence type="ECO:0000256" key="17">
    <source>
        <dbReference type="ARBA" id="ARBA00049560"/>
    </source>
</evidence>
<keyword evidence="10" id="KW-0443">Lipid metabolism</keyword>
<comment type="catalytic activity">
    <reaction evidence="16">
        <text>a 1-O-(1Z-alkenyl)-sn-glycero-3-phosphoethanolamine + H2O = a 2,3-saturated aldehyde + sn-glycero-3-phosphoethanolamine</text>
        <dbReference type="Rhea" id="RHEA:16905"/>
        <dbReference type="ChEBI" id="CHEBI:15377"/>
        <dbReference type="ChEBI" id="CHEBI:73359"/>
        <dbReference type="ChEBI" id="CHEBI:77288"/>
        <dbReference type="ChEBI" id="CHEBI:143890"/>
        <dbReference type="EC" id="3.3.2.2"/>
    </reaction>
</comment>
<dbReference type="PANTHER" id="PTHR31885">
    <property type="entry name" value="GH04784P"/>
    <property type="match status" value="1"/>
</dbReference>
<keyword evidence="6 18" id="KW-0812">Transmembrane</keyword>
<dbReference type="GO" id="GO:0046485">
    <property type="term" value="P:ether lipid metabolic process"/>
    <property type="evidence" value="ECO:0007669"/>
    <property type="project" value="Ensembl"/>
</dbReference>
<feature type="transmembrane region" description="Helical" evidence="18">
    <location>
        <begin position="123"/>
        <end position="140"/>
    </location>
</feature>
<evidence type="ECO:0000256" key="11">
    <source>
        <dbReference type="ARBA" id="ARBA00023136"/>
    </source>
</evidence>
<accession>G1TUI6</accession>
<dbReference type="eggNOG" id="KOG4804">
    <property type="taxonomic scope" value="Eukaryota"/>
</dbReference>
<feature type="transmembrane region" description="Helical" evidence="18">
    <location>
        <begin position="46"/>
        <end position="68"/>
    </location>
</feature>
<protein>
    <recommendedName>
        <fullName evidence="14">Lysoplasmalogenase TMEM86B</fullName>
        <ecNumber evidence="12">3.3.2.2</ecNumber>
    </recommendedName>
    <alternativeName>
        <fullName evidence="15">Transmembrane protein 86B</fullName>
    </alternativeName>
</protein>
<dbReference type="InterPro" id="IPR012506">
    <property type="entry name" value="TMEM86B-like"/>
</dbReference>
<evidence type="ECO:0000256" key="5">
    <source>
        <dbReference type="ARBA" id="ARBA00022490"/>
    </source>
</evidence>
<dbReference type="HOGENOM" id="CLU_079086_1_0_1"/>
<evidence type="ECO:0000313" key="20">
    <source>
        <dbReference type="Proteomes" id="UP000001811"/>
    </source>
</evidence>
<comment type="similarity">
    <text evidence="3">Belongs to the TMEM86 family.</text>
</comment>
<evidence type="ECO:0000256" key="6">
    <source>
        <dbReference type="ARBA" id="ARBA00022692"/>
    </source>
</evidence>
<evidence type="ECO:0000256" key="7">
    <source>
        <dbReference type="ARBA" id="ARBA00022801"/>
    </source>
</evidence>
<dbReference type="Proteomes" id="UP000001811">
    <property type="component" value="Unplaced"/>
</dbReference>
<dbReference type="GO" id="GO:0047408">
    <property type="term" value="F:alkenylglycerophosphocholine hydrolase activity"/>
    <property type="evidence" value="ECO:0007669"/>
    <property type="project" value="UniProtKB-EC"/>
</dbReference>
<comment type="subunit">
    <text evidence="4">Homodimer.</text>
</comment>
<name>G1TUI6_RABIT</name>
<evidence type="ECO:0000313" key="19">
    <source>
        <dbReference type="Ensembl" id="ENSOCUP00000020712.2"/>
    </source>
</evidence>
<feature type="transmembrane region" description="Helical" evidence="18">
    <location>
        <begin position="172"/>
        <end position="191"/>
    </location>
</feature>
<dbReference type="GO" id="GO:0047826">
    <property type="term" value="F:D-lysine 5,6-aminomutase activity"/>
    <property type="evidence" value="ECO:0007669"/>
    <property type="project" value="Ensembl"/>
</dbReference>
<comment type="function">
    <text evidence="13">Catalyzes the hydrolysis of the vinyl ether bond of choline or ethanolamine lysoplasmalogens, forming fatty aldehyde and glycerophosphocholine or glycerophosphoethanolamine, respectively and is specific for the sn-2-deacylated (lyso) form of plasmalogen.</text>
</comment>
<dbReference type="FunCoup" id="G1TUI6">
    <property type="interactions" value="3"/>
</dbReference>
<dbReference type="Ensembl" id="ENSOCUT00000029908.2">
    <property type="protein sequence ID" value="ENSOCUP00000020712.2"/>
    <property type="gene ID" value="ENSOCUG00000020934.2"/>
</dbReference>
<dbReference type="STRING" id="9986.ENSOCUP00000020712"/>
<evidence type="ECO:0000256" key="15">
    <source>
        <dbReference type="ARBA" id="ARBA00042674"/>
    </source>
</evidence>
<evidence type="ECO:0000256" key="1">
    <source>
        <dbReference type="ARBA" id="ARBA00004477"/>
    </source>
</evidence>
<evidence type="ECO:0000256" key="9">
    <source>
        <dbReference type="ARBA" id="ARBA00022989"/>
    </source>
</evidence>
<sequence length="226" mass="24184">MDAGEGGLLLNTLSSVQVRVRRWLSPFIFTCSIYFLVWLPEDQPSWLSALIKCLPVLCLAVFLGAAASGGSYTRLLQVALLCSALGDVFLIWPETFLYGMAAFSVAHLLYLVAFGLSPLRPGLLLLTTPALVVFCGLLLLHVEQDMVPPVVGYMLVLSAMLWRGLARGGGAGWGAALFALSDGVLAWDIFVQSVSNARLLTMATYYAAQALIALSALRSAAGLKTN</sequence>
<dbReference type="PaxDb" id="9986-ENSOCUP00000020712"/>
<keyword evidence="8" id="KW-0256">Endoplasmic reticulum</keyword>
<keyword evidence="20" id="KW-1185">Reference proteome</keyword>
<proteinExistence type="inferred from homology"/>
<feature type="transmembrane region" description="Helical" evidence="18">
    <location>
        <begin position="203"/>
        <end position="221"/>
    </location>
</feature>
<evidence type="ECO:0000256" key="14">
    <source>
        <dbReference type="ARBA" id="ARBA00039876"/>
    </source>
</evidence>
<dbReference type="EC" id="3.3.2.2" evidence="12"/>
<evidence type="ECO:0000256" key="12">
    <source>
        <dbReference type="ARBA" id="ARBA00035673"/>
    </source>
</evidence>
<keyword evidence="9 18" id="KW-1133">Transmembrane helix</keyword>
<reference evidence="19" key="2">
    <citation type="submission" date="2025-08" db="UniProtKB">
        <authorList>
            <consortium name="Ensembl"/>
        </authorList>
    </citation>
    <scope>IDENTIFICATION</scope>
    <source>
        <strain evidence="19">Thorbecke</strain>
    </source>
</reference>
<reference evidence="19 20" key="1">
    <citation type="journal article" date="2011" name="Nature">
        <title>A high-resolution map of human evolutionary constraint using 29 mammals.</title>
        <authorList>
            <person name="Lindblad-Toh K."/>
            <person name="Garber M."/>
            <person name="Zuk O."/>
            <person name="Lin M.F."/>
            <person name="Parker B.J."/>
            <person name="Washietl S."/>
            <person name="Kheradpour P."/>
            <person name="Ernst J."/>
            <person name="Jordan G."/>
            <person name="Mauceli E."/>
            <person name="Ward L.D."/>
            <person name="Lowe C.B."/>
            <person name="Holloway A.K."/>
            <person name="Clamp M."/>
            <person name="Gnerre S."/>
            <person name="Alfoldi J."/>
            <person name="Beal K."/>
            <person name="Chang J."/>
            <person name="Clawson H."/>
            <person name="Cuff J."/>
            <person name="Di Palma F."/>
            <person name="Fitzgerald S."/>
            <person name="Flicek P."/>
            <person name="Guttman M."/>
            <person name="Hubisz M.J."/>
            <person name="Jaffe D.B."/>
            <person name="Jungreis I."/>
            <person name="Kent W.J."/>
            <person name="Kostka D."/>
            <person name="Lara M."/>
            <person name="Martins A.L."/>
            <person name="Massingham T."/>
            <person name="Moltke I."/>
            <person name="Raney B.J."/>
            <person name="Rasmussen M.D."/>
            <person name="Robinson J."/>
            <person name="Stark A."/>
            <person name="Vilella A.J."/>
            <person name="Wen J."/>
            <person name="Xie X."/>
            <person name="Zody M.C."/>
            <person name="Baldwin J."/>
            <person name="Bloom T."/>
            <person name="Chin C.W."/>
            <person name="Heiman D."/>
            <person name="Nicol R."/>
            <person name="Nusbaum C."/>
            <person name="Young S."/>
            <person name="Wilkinson J."/>
            <person name="Worley K.C."/>
            <person name="Kovar C.L."/>
            <person name="Muzny D.M."/>
            <person name="Gibbs R.A."/>
            <person name="Cree A."/>
            <person name="Dihn H.H."/>
            <person name="Fowler G."/>
            <person name="Jhangiani S."/>
            <person name="Joshi V."/>
            <person name="Lee S."/>
            <person name="Lewis L.R."/>
            <person name="Nazareth L.V."/>
            <person name="Okwuonu G."/>
            <person name="Santibanez J."/>
            <person name="Warren W.C."/>
            <person name="Mardis E.R."/>
            <person name="Weinstock G.M."/>
            <person name="Wilson R.K."/>
            <person name="Delehaunty K."/>
            <person name="Dooling D."/>
            <person name="Fronik C."/>
            <person name="Fulton L."/>
            <person name="Fulton B."/>
            <person name="Graves T."/>
            <person name="Minx P."/>
            <person name="Sodergren E."/>
            <person name="Birney E."/>
            <person name="Margulies E.H."/>
            <person name="Herrero J."/>
            <person name="Green E.D."/>
            <person name="Haussler D."/>
            <person name="Siepel A."/>
            <person name="Goldman N."/>
            <person name="Pollard K.S."/>
            <person name="Pedersen J.S."/>
            <person name="Lander E.S."/>
            <person name="Kellis M."/>
        </authorList>
    </citation>
    <scope>NUCLEOTIDE SEQUENCE [LARGE SCALE GENOMIC DNA]</scope>
    <source>
        <strain evidence="20">Thorbecke</strain>
    </source>
</reference>
<keyword evidence="5" id="KW-0963">Cytoplasm</keyword>
<keyword evidence="11 18" id="KW-0472">Membrane</keyword>
<evidence type="ECO:0000256" key="4">
    <source>
        <dbReference type="ARBA" id="ARBA00011738"/>
    </source>
</evidence>
<comment type="catalytic activity">
    <reaction evidence="17">
        <text>a 1-O-(1Z-alkenyl)-sn-glycero-3-phosphocholine + H2O = a 2,3-saturated aldehyde + sn-glycerol 3-phosphocholine</text>
        <dbReference type="Rhea" id="RHEA:22544"/>
        <dbReference type="ChEBI" id="CHEBI:15377"/>
        <dbReference type="ChEBI" id="CHEBI:16870"/>
        <dbReference type="ChEBI" id="CHEBI:73359"/>
        <dbReference type="ChEBI" id="CHEBI:77287"/>
        <dbReference type="EC" id="3.3.2.2"/>
    </reaction>
</comment>
<evidence type="ECO:0000256" key="16">
    <source>
        <dbReference type="ARBA" id="ARBA00049458"/>
    </source>
</evidence>